<dbReference type="GO" id="GO:0003964">
    <property type="term" value="F:RNA-directed DNA polymerase activity"/>
    <property type="evidence" value="ECO:0007669"/>
    <property type="project" value="UniProtKB-KW"/>
</dbReference>
<gene>
    <name evidence="2" type="ORF">Tci_212616</name>
</gene>
<dbReference type="EMBL" id="BKCJ010057069">
    <property type="protein sequence ID" value="GEW40640.1"/>
    <property type="molecule type" value="Genomic_DNA"/>
</dbReference>
<keyword evidence="2" id="KW-0808">Transferase</keyword>
<comment type="caution">
    <text evidence="2">The sequence shown here is derived from an EMBL/GenBank/DDBJ whole genome shotgun (WGS) entry which is preliminary data.</text>
</comment>
<feature type="compositionally biased region" description="Low complexity" evidence="1">
    <location>
        <begin position="33"/>
        <end position="47"/>
    </location>
</feature>
<feature type="region of interest" description="Disordered" evidence="1">
    <location>
        <begin position="81"/>
        <end position="104"/>
    </location>
</feature>
<sequence>MPLRMTTRSAGRGGVTPRGGRTDARRGKGSGRGIADNGNIGNNGNNGANGNTGGNLDIFVMIAQQLQDLFPTIITQISNNANNQGNGNGEDGYDNSNGENNEGGYEHEKMESVIDMSNCAIIQMVKYDVGSLTGKSCSYTDWFHELAKPVPHLVTSEFKRIDRYIYGLVLEIYGMVRATELSTIQSAILKAGG</sequence>
<evidence type="ECO:0000313" key="2">
    <source>
        <dbReference type="EMBL" id="GEW40640.1"/>
    </source>
</evidence>
<feature type="compositionally biased region" description="Low complexity" evidence="1">
    <location>
        <begin position="94"/>
        <end position="103"/>
    </location>
</feature>
<reference evidence="2" key="1">
    <citation type="journal article" date="2019" name="Sci. Rep.">
        <title>Draft genome of Tanacetum cinerariifolium, the natural source of mosquito coil.</title>
        <authorList>
            <person name="Yamashiro T."/>
            <person name="Shiraishi A."/>
            <person name="Satake H."/>
            <person name="Nakayama K."/>
        </authorList>
    </citation>
    <scope>NUCLEOTIDE SEQUENCE</scope>
</reference>
<keyword evidence="2" id="KW-0548">Nucleotidyltransferase</keyword>
<feature type="region of interest" description="Disordered" evidence="1">
    <location>
        <begin position="1"/>
        <end position="47"/>
    </location>
</feature>
<name>A0A699GUU2_TANCI</name>
<organism evidence="2">
    <name type="scientific">Tanacetum cinerariifolium</name>
    <name type="common">Dalmatian daisy</name>
    <name type="synonym">Chrysanthemum cinerariifolium</name>
    <dbReference type="NCBI Taxonomy" id="118510"/>
    <lineage>
        <taxon>Eukaryota</taxon>
        <taxon>Viridiplantae</taxon>
        <taxon>Streptophyta</taxon>
        <taxon>Embryophyta</taxon>
        <taxon>Tracheophyta</taxon>
        <taxon>Spermatophyta</taxon>
        <taxon>Magnoliopsida</taxon>
        <taxon>eudicotyledons</taxon>
        <taxon>Gunneridae</taxon>
        <taxon>Pentapetalae</taxon>
        <taxon>asterids</taxon>
        <taxon>campanulids</taxon>
        <taxon>Asterales</taxon>
        <taxon>Asteraceae</taxon>
        <taxon>Asteroideae</taxon>
        <taxon>Anthemideae</taxon>
        <taxon>Anthemidinae</taxon>
        <taxon>Tanacetum</taxon>
    </lineage>
</organism>
<evidence type="ECO:0000256" key="1">
    <source>
        <dbReference type="SAM" id="MobiDB-lite"/>
    </source>
</evidence>
<dbReference type="AlphaFoldDB" id="A0A699GUU2"/>
<proteinExistence type="predicted"/>
<accession>A0A699GUU2</accession>
<keyword evidence="2" id="KW-0695">RNA-directed DNA polymerase</keyword>
<protein>
    <submittedName>
        <fullName evidence="2">Reverse transcriptase domain-containing protein</fullName>
    </submittedName>
</protein>